<dbReference type="RefSeq" id="WP_369229435.1">
    <property type="nucleotide sequence ID" value="NZ_CP163435.1"/>
</dbReference>
<reference evidence="1" key="1">
    <citation type="submission" date="2024-07" db="EMBL/GenBank/DDBJ databases">
        <authorList>
            <person name="Yu S.T."/>
        </authorList>
    </citation>
    <scope>NUCLEOTIDE SEQUENCE</scope>
    <source>
        <strain evidence="1">R21</strain>
    </source>
</reference>
<accession>A0AB39NZC9</accession>
<gene>
    <name evidence="1" type="ORF">AB5J56_02185</name>
</gene>
<sequence length="115" mass="12062">MIPVISTAGDPTGAAATQEQLLEACLRVLGPDHPATLTTLGFVAHWRDEAGDHSGAAAAWKKLLAARVRVPSTLGPRLRTDSGGSGWLPPRGVCRTVGRRTLPSGARYSATIPRL</sequence>
<organism evidence="1">
    <name type="scientific">Streptomyces sp. R21</name>
    <dbReference type="NCBI Taxonomy" id="3238627"/>
    <lineage>
        <taxon>Bacteria</taxon>
        <taxon>Bacillati</taxon>
        <taxon>Actinomycetota</taxon>
        <taxon>Actinomycetes</taxon>
        <taxon>Kitasatosporales</taxon>
        <taxon>Streptomycetaceae</taxon>
        <taxon>Streptomyces</taxon>
    </lineage>
</organism>
<dbReference type="Pfam" id="PF13424">
    <property type="entry name" value="TPR_12"/>
    <property type="match status" value="1"/>
</dbReference>
<dbReference type="AlphaFoldDB" id="A0AB39NZC9"/>
<evidence type="ECO:0000313" key="1">
    <source>
        <dbReference type="EMBL" id="XDQ23581.1"/>
    </source>
</evidence>
<dbReference type="EMBL" id="CP163435">
    <property type="protein sequence ID" value="XDQ23581.1"/>
    <property type="molecule type" value="Genomic_DNA"/>
</dbReference>
<protein>
    <submittedName>
        <fullName evidence="1">Tetratricopeptide repeat protein</fullName>
    </submittedName>
</protein>
<name>A0AB39NZC9_9ACTN</name>
<dbReference type="Gene3D" id="1.25.40.10">
    <property type="entry name" value="Tetratricopeptide repeat domain"/>
    <property type="match status" value="1"/>
</dbReference>
<dbReference type="InterPro" id="IPR011990">
    <property type="entry name" value="TPR-like_helical_dom_sf"/>
</dbReference>
<proteinExistence type="predicted"/>